<dbReference type="InterPro" id="IPR045360">
    <property type="entry name" value="DUF5904"/>
</dbReference>
<keyword evidence="1" id="KW-1133">Transmembrane helix</keyword>
<reference evidence="3" key="1">
    <citation type="journal article" date="2020" name="Nature">
        <title>Giant virus diversity and host interactions through global metagenomics.</title>
        <authorList>
            <person name="Schulz F."/>
            <person name="Roux S."/>
            <person name="Paez-Espino D."/>
            <person name="Jungbluth S."/>
            <person name="Walsh D.A."/>
            <person name="Denef V.J."/>
            <person name="McMahon K.D."/>
            <person name="Konstantinidis K.T."/>
            <person name="Eloe-Fadrosh E.A."/>
            <person name="Kyrpides N.C."/>
            <person name="Woyke T."/>
        </authorList>
    </citation>
    <scope>NUCLEOTIDE SEQUENCE</scope>
    <source>
        <strain evidence="3">GVMAG-S-3300010158-109</strain>
    </source>
</reference>
<dbReference type="Pfam" id="PF19261">
    <property type="entry name" value="DUF5904"/>
    <property type="match status" value="1"/>
</dbReference>
<evidence type="ECO:0000313" key="3">
    <source>
        <dbReference type="EMBL" id="QHU15728.1"/>
    </source>
</evidence>
<feature type="transmembrane region" description="Helical" evidence="1">
    <location>
        <begin position="6"/>
        <end position="27"/>
    </location>
</feature>
<dbReference type="AlphaFoldDB" id="A0A6C0KHC0"/>
<feature type="domain" description="DUF5904" evidence="2">
    <location>
        <begin position="11"/>
        <end position="58"/>
    </location>
</feature>
<keyword evidence="1" id="KW-0472">Membrane</keyword>
<sequence length="108" mass="11237">MNGYVAGIAFLMLVSAIMSMATASIGIQCYNKCDSPNMNQTMPNNKTYLVISLVLSIILLFASFGCFYAAWKIPSFGGMGGMGKLGGMGGMGGGGNLLNSLRDAAMSM</sequence>
<accession>A0A6C0KHC0</accession>
<keyword evidence="1" id="KW-0812">Transmembrane</keyword>
<name>A0A6C0KHC0_9ZZZZ</name>
<feature type="transmembrane region" description="Helical" evidence="1">
    <location>
        <begin position="48"/>
        <end position="71"/>
    </location>
</feature>
<evidence type="ECO:0000256" key="1">
    <source>
        <dbReference type="SAM" id="Phobius"/>
    </source>
</evidence>
<protein>
    <recommendedName>
        <fullName evidence="2">DUF5904 domain-containing protein</fullName>
    </recommendedName>
</protein>
<organism evidence="3">
    <name type="scientific">viral metagenome</name>
    <dbReference type="NCBI Taxonomy" id="1070528"/>
    <lineage>
        <taxon>unclassified sequences</taxon>
        <taxon>metagenomes</taxon>
        <taxon>organismal metagenomes</taxon>
    </lineage>
</organism>
<proteinExistence type="predicted"/>
<evidence type="ECO:0000259" key="2">
    <source>
        <dbReference type="Pfam" id="PF19261"/>
    </source>
</evidence>
<dbReference type="EMBL" id="MN740867">
    <property type="protein sequence ID" value="QHU15728.1"/>
    <property type="molecule type" value="Genomic_DNA"/>
</dbReference>